<evidence type="ECO:0000313" key="1">
    <source>
        <dbReference type="EMBL" id="AGC76282.1"/>
    </source>
</evidence>
<dbReference type="Proteomes" id="UP000011173">
    <property type="component" value="Chromosome"/>
</dbReference>
<reference evidence="1 2" key="1">
    <citation type="journal article" date="2013" name="Genome Biol. Evol.">
        <title>Genomic makeup of the marine flavobacterium Nonlabens (Donghaeana) dokdonensis DSW-6 and identification of a novel class of rhodopsins.</title>
        <authorList>
            <person name="Kwon S.K."/>
            <person name="Kim B.K."/>
            <person name="Song J.Y."/>
            <person name="Kwak M.J."/>
            <person name="Lee C.H."/>
            <person name="Yoon J.H."/>
            <person name="Oh T.K."/>
            <person name="Kim J.F."/>
        </authorList>
    </citation>
    <scope>NUCLEOTIDE SEQUENCE [LARGE SCALE GENOMIC DNA]</scope>
    <source>
        <strain evidence="2">DSM 17205 / KCTC 12402 / DSW-6</strain>
    </source>
</reference>
<dbReference type="HOGENOM" id="CLU_3155486_0_0_10"/>
<name>L7W7U3_NONDD</name>
<gene>
    <name evidence="1" type="ordered locus">DDD_1155</name>
</gene>
<sequence>MFFNVKNSSSQPIEEIIITNGMDSLRLDKLEAYTNKRVDLKWVKMNSN</sequence>
<dbReference type="STRING" id="592029.DDD_1155"/>
<dbReference type="KEGG" id="ndo:DDD_1155"/>
<organism evidence="1 2">
    <name type="scientific">Nonlabens dokdonensis (strain DSM 17205 / KCTC 12402 / DSW-6)</name>
    <name type="common">Donghaeana dokdonensis</name>
    <dbReference type="NCBI Taxonomy" id="592029"/>
    <lineage>
        <taxon>Bacteria</taxon>
        <taxon>Pseudomonadati</taxon>
        <taxon>Bacteroidota</taxon>
        <taxon>Flavobacteriia</taxon>
        <taxon>Flavobacteriales</taxon>
        <taxon>Flavobacteriaceae</taxon>
        <taxon>Nonlabens</taxon>
    </lineage>
</organism>
<proteinExistence type="predicted"/>
<protein>
    <submittedName>
        <fullName evidence="1">Uncharacterized protein</fullName>
    </submittedName>
</protein>
<dbReference type="EMBL" id="CP001397">
    <property type="protein sequence ID" value="AGC76282.1"/>
    <property type="molecule type" value="Genomic_DNA"/>
</dbReference>
<accession>L7W7U3</accession>
<dbReference type="AlphaFoldDB" id="L7W7U3"/>
<evidence type="ECO:0000313" key="2">
    <source>
        <dbReference type="Proteomes" id="UP000011173"/>
    </source>
</evidence>